<name>A0A0L6UGC8_9BASI</name>
<keyword evidence="3" id="KW-1185">Reference proteome</keyword>
<feature type="non-terminal residue" evidence="2">
    <location>
        <position position="254"/>
    </location>
</feature>
<organism evidence="2 3">
    <name type="scientific">Puccinia sorghi</name>
    <dbReference type="NCBI Taxonomy" id="27349"/>
    <lineage>
        <taxon>Eukaryota</taxon>
        <taxon>Fungi</taxon>
        <taxon>Dikarya</taxon>
        <taxon>Basidiomycota</taxon>
        <taxon>Pucciniomycotina</taxon>
        <taxon>Pucciniomycetes</taxon>
        <taxon>Pucciniales</taxon>
        <taxon>Pucciniaceae</taxon>
        <taxon>Puccinia</taxon>
    </lineage>
</organism>
<dbReference type="EMBL" id="LAVV01011603">
    <property type="protein sequence ID" value="KNZ47596.1"/>
    <property type="molecule type" value="Genomic_DNA"/>
</dbReference>
<protein>
    <recommendedName>
        <fullName evidence="4">GAG-pre-integrase domain-containing protein</fullName>
    </recommendedName>
</protein>
<dbReference type="OrthoDB" id="8029976at2759"/>
<comment type="caution">
    <text evidence="2">The sequence shown here is derived from an EMBL/GenBank/DDBJ whole genome shotgun (WGS) entry which is preliminary data.</text>
</comment>
<gene>
    <name evidence="2" type="ORF">VP01_6296g1</name>
</gene>
<dbReference type="Proteomes" id="UP000037035">
    <property type="component" value="Unassembled WGS sequence"/>
</dbReference>
<dbReference type="AlphaFoldDB" id="A0A0L6UGC8"/>
<dbReference type="VEuPathDB" id="FungiDB:VP01_6296g1"/>
<reference evidence="2 3" key="1">
    <citation type="submission" date="2015-08" db="EMBL/GenBank/DDBJ databases">
        <title>Next Generation Sequencing and Analysis of the Genome of Puccinia sorghi L Schw, the Causal Agent of Maize Common Rust.</title>
        <authorList>
            <person name="Rochi L."/>
            <person name="Burguener G."/>
            <person name="Darino M."/>
            <person name="Turjanski A."/>
            <person name="Kreff E."/>
            <person name="Dieguez M.J."/>
            <person name="Sacco F."/>
        </authorList>
    </citation>
    <scope>NUCLEOTIDE SEQUENCE [LARGE SCALE GENOMIC DNA]</scope>
    <source>
        <strain evidence="2 3">RO10H11247</strain>
    </source>
</reference>
<evidence type="ECO:0000313" key="3">
    <source>
        <dbReference type="Proteomes" id="UP000037035"/>
    </source>
</evidence>
<proteinExistence type="predicted"/>
<evidence type="ECO:0000313" key="2">
    <source>
        <dbReference type="EMBL" id="KNZ47596.1"/>
    </source>
</evidence>
<accession>A0A0L6UGC8</accession>
<feature type="non-terminal residue" evidence="2">
    <location>
        <position position="1"/>
    </location>
</feature>
<sequence length="254" mass="28566">DYHNAFQPTAELNIKIATRGHSNFLNATAVGTATLINHQGKRLIFKNTLLVPSLTQLLISIPWVFKKEILITKKMKKGATIIIDNNLRLLGSFKNNLLELHSSHFEVIKPYSLPSQDSPNWNTRLGHLNPKYQEVLVPNSVVGNCSIWKTCKLKALPFAGKFKAERQVFKLNPISERGINNLLSYQILKLEDRKIVRVRNIKFDKFTFPGLKDEKSQEDVGASDVFDPIPKPSQNEPPVAHSGGKSDFSLSPDV</sequence>
<evidence type="ECO:0008006" key="4">
    <source>
        <dbReference type="Google" id="ProtNLM"/>
    </source>
</evidence>
<evidence type="ECO:0000256" key="1">
    <source>
        <dbReference type="SAM" id="MobiDB-lite"/>
    </source>
</evidence>
<feature type="region of interest" description="Disordered" evidence="1">
    <location>
        <begin position="214"/>
        <end position="254"/>
    </location>
</feature>